<geneLocation type="plasmid" evidence="2">
    <name>prln1</name>
</geneLocation>
<name>A0A2K9ZC41_RHILE</name>
<protein>
    <submittedName>
        <fullName evidence="1">Uncharacterized protein</fullName>
    </submittedName>
</protein>
<proteinExistence type="predicted"/>
<reference evidence="1 2" key="1">
    <citation type="submission" date="2017-11" db="EMBL/GenBank/DDBJ databases">
        <title>Complete genome of Rhizobium leguminosarum Norway, an ineffective micro-symbiont.</title>
        <authorList>
            <person name="Hoffrichter A."/>
            <person name="Liang J."/>
            <person name="Brachmann A."/>
            <person name="Marin M."/>
        </authorList>
    </citation>
    <scope>NUCLEOTIDE SEQUENCE [LARGE SCALE GENOMIC DNA]</scope>
    <source>
        <strain evidence="1 2">Norway</strain>
        <plasmid evidence="2">Plasmid prln1</plasmid>
    </source>
</reference>
<evidence type="ECO:0000313" key="2">
    <source>
        <dbReference type="Proteomes" id="UP000238523"/>
    </source>
</evidence>
<dbReference type="EMBL" id="CP025013">
    <property type="protein sequence ID" value="AUW45788.1"/>
    <property type="molecule type" value="Genomic_DNA"/>
</dbReference>
<accession>A0A2K9ZC41</accession>
<gene>
    <name evidence="1" type="ORF">CUJ84_pRLN1000321</name>
</gene>
<evidence type="ECO:0000313" key="1">
    <source>
        <dbReference type="EMBL" id="AUW45788.1"/>
    </source>
</evidence>
<dbReference type="AlphaFoldDB" id="A0A2K9ZC41"/>
<organism evidence="1 2">
    <name type="scientific">Rhizobium leguminosarum</name>
    <dbReference type="NCBI Taxonomy" id="384"/>
    <lineage>
        <taxon>Bacteria</taxon>
        <taxon>Pseudomonadati</taxon>
        <taxon>Pseudomonadota</taxon>
        <taxon>Alphaproteobacteria</taxon>
        <taxon>Hyphomicrobiales</taxon>
        <taxon>Rhizobiaceae</taxon>
        <taxon>Rhizobium/Agrobacterium group</taxon>
        <taxon>Rhizobium</taxon>
    </lineage>
</organism>
<sequence>MPTVLDERSDFIGTVAGAADVTDGQEDAPDRGPKLFFLGRCHPMRT</sequence>
<dbReference type="Proteomes" id="UP000238523">
    <property type="component" value="Plasmid pRLN1"/>
</dbReference>
<keyword evidence="1" id="KW-0614">Plasmid</keyword>